<accession>A0A218X467</accession>
<evidence type="ECO:0000256" key="1">
    <source>
        <dbReference type="ARBA" id="ARBA00010701"/>
    </source>
</evidence>
<feature type="active site" description="Charge relay system" evidence="3">
    <location>
        <position position="387"/>
    </location>
</feature>
<dbReference type="AlphaFoldDB" id="A0A218X467"/>
<comment type="caution">
    <text evidence="6">The sequence shown here is derived from an EMBL/GenBank/DDBJ whole genome shotgun (WGS) entry which is preliminary data.</text>
</comment>
<dbReference type="Pfam" id="PF04083">
    <property type="entry name" value="Abhydro_lipase"/>
    <property type="match status" value="1"/>
</dbReference>
<keyword evidence="2" id="KW-0378">Hydrolase</keyword>
<evidence type="ECO:0000256" key="4">
    <source>
        <dbReference type="SAM" id="SignalP"/>
    </source>
</evidence>
<keyword evidence="2" id="KW-0442">Lipid degradation</keyword>
<evidence type="ECO:0000313" key="7">
    <source>
        <dbReference type="Proteomes" id="UP000197138"/>
    </source>
</evidence>
<evidence type="ECO:0000313" key="6">
    <source>
        <dbReference type="EMBL" id="OWM79787.1"/>
    </source>
</evidence>
<dbReference type="PIRSF" id="PIRSF000862">
    <property type="entry name" value="Steryl_ester_lip"/>
    <property type="match status" value="1"/>
</dbReference>
<name>A0A218X467_PUNGR</name>
<feature type="signal peptide" evidence="4">
    <location>
        <begin position="1"/>
        <end position="21"/>
    </location>
</feature>
<dbReference type="InterPro" id="IPR025483">
    <property type="entry name" value="Lipase_euk"/>
</dbReference>
<proteinExistence type="inferred from homology"/>
<reference evidence="7" key="1">
    <citation type="journal article" date="2017" name="Plant J.">
        <title>The pomegranate (Punica granatum L.) genome and the genomics of punicalagin biosynthesis.</title>
        <authorList>
            <person name="Qin G."/>
            <person name="Xu C."/>
            <person name="Ming R."/>
            <person name="Tang H."/>
            <person name="Guyot R."/>
            <person name="Kramer E.M."/>
            <person name="Hu Y."/>
            <person name="Yi X."/>
            <person name="Qi Y."/>
            <person name="Xu X."/>
            <person name="Gao Z."/>
            <person name="Pan H."/>
            <person name="Jian J."/>
            <person name="Tian Y."/>
            <person name="Yue Z."/>
            <person name="Xu Y."/>
        </authorList>
    </citation>
    <scope>NUCLEOTIDE SEQUENCE [LARGE SCALE GENOMIC DNA]</scope>
    <source>
        <strain evidence="7">cv. Dabenzi</strain>
    </source>
</reference>
<protein>
    <recommendedName>
        <fullName evidence="2">Lipase</fullName>
    </recommendedName>
</protein>
<dbReference type="Gene3D" id="3.40.50.1820">
    <property type="entry name" value="alpha/beta hydrolase"/>
    <property type="match status" value="1"/>
</dbReference>
<dbReference type="InterPro" id="IPR029058">
    <property type="entry name" value="AB_hydrolase_fold"/>
</dbReference>
<keyword evidence="2" id="KW-0443">Lipid metabolism</keyword>
<dbReference type="GO" id="GO:0016042">
    <property type="term" value="P:lipid catabolic process"/>
    <property type="evidence" value="ECO:0007669"/>
    <property type="project" value="UniProtKB-KW"/>
</dbReference>
<organism evidence="6 7">
    <name type="scientific">Punica granatum</name>
    <name type="common">Pomegranate</name>
    <dbReference type="NCBI Taxonomy" id="22663"/>
    <lineage>
        <taxon>Eukaryota</taxon>
        <taxon>Viridiplantae</taxon>
        <taxon>Streptophyta</taxon>
        <taxon>Embryophyta</taxon>
        <taxon>Tracheophyta</taxon>
        <taxon>Spermatophyta</taxon>
        <taxon>Magnoliopsida</taxon>
        <taxon>eudicotyledons</taxon>
        <taxon>Gunneridae</taxon>
        <taxon>Pentapetalae</taxon>
        <taxon>rosids</taxon>
        <taxon>malvids</taxon>
        <taxon>Myrtales</taxon>
        <taxon>Lythraceae</taxon>
        <taxon>Punica</taxon>
    </lineage>
</organism>
<feature type="active site" description="Charge relay system" evidence="3">
    <location>
        <position position="354"/>
    </location>
</feature>
<gene>
    <name evidence="6" type="ORF">CDL15_Pgr023199</name>
</gene>
<dbReference type="PANTHER" id="PTHR11005">
    <property type="entry name" value="LYSOSOMAL ACID LIPASE-RELATED"/>
    <property type="match status" value="1"/>
</dbReference>
<dbReference type="EMBL" id="MTKT01002440">
    <property type="protein sequence ID" value="OWM79787.1"/>
    <property type="molecule type" value="Genomic_DNA"/>
</dbReference>
<comment type="similarity">
    <text evidence="1 2">Belongs to the AB hydrolase superfamily. Lipase family.</text>
</comment>
<keyword evidence="4" id="KW-0732">Signal</keyword>
<dbReference type="FunFam" id="3.40.50.1820:FF:000126">
    <property type="entry name" value="Lipase"/>
    <property type="match status" value="1"/>
</dbReference>
<evidence type="ECO:0000256" key="3">
    <source>
        <dbReference type="PIRSR" id="PIRSR000862-1"/>
    </source>
</evidence>
<feature type="domain" description="Partial AB-hydrolase lipase" evidence="5">
    <location>
        <begin position="50"/>
        <end position="109"/>
    </location>
</feature>
<evidence type="ECO:0000256" key="2">
    <source>
        <dbReference type="PIRNR" id="PIRNR000862"/>
    </source>
</evidence>
<feature type="chain" id="PRO_5013279107" description="Lipase" evidence="4">
    <location>
        <begin position="22"/>
        <end position="411"/>
    </location>
</feature>
<feature type="active site" description="Nucleophile" evidence="3">
    <location>
        <position position="184"/>
    </location>
</feature>
<dbReference type="InterPro" id="IPR006693">
    <property type="entry name" value="AB_hydrolase_lipase"/>
</dbReference>
<evidence type="ECO:0000259" key="5">
    <source>
        <dbReference type="Pfam" id="PF04083"/>
    </source>
</evidence>
<sequence>MAHNLINFTAAVLLCVGVCSAAEARTRSYSVSNGIGRSLVSESSSDSICNSMVQPQGYVCQEHKVVTTEDGYILTMQRIPVSRSSKRADKPPVLLQHGLMMDAVTWVLNSPDQSLAFILADNGYDVWLANSRGTNSSLAHTSLSPSDPAYWEWSWDELVAYDLPAMFQHIHGATGQKFHYVGHSLGTLIALAAFSKQELFGMLRSAALLSPIAYVNQISSPLAKSAADIFLGEQLYWLGLHEFEPKGEAVGKLLNDFCNQPGINCSNLMNIMTGPNCCINSSTMNVFLEHEPQATATKNMIHLAQMIRMGTVAMYDYGNEDDNMSHYGQSTPPAYNMTSIPNDFPLYLSYGGKDALSDVKDVQVLLNCLKDHNGDKLVVQYRDDYAHADFVFGFNAHEVIYDPLMAFFRLH</sequence>
<dbReference type="Proteomes" id="UP000197138">
    <property type="component" value="Unassembled WGS sequence"/>
</dbReference>
<dbReference type="GO" id="GO:0016788">
    <property type="term" value="F:hydrolase activity, acting on ester bonds"/>
    <property type="evidence" value="ECO:0007669"/>
    <property type="project" value="InterPro"/>
</dbReference>
<dbReference type="SUPFAM" id="SSF53474">
    <property type="entry name" value="alpha/beta-Hydrolases"/>
    <property type="match status" value="1"/>
</dbReference>